<feature type="compositionally biased region" description="Low complexity" evidence="1">
    <location>
        <begin position="192"/>
        <end position="224"/>
    </location>
</feature>
<feature type="region of interest" description="Disordered" evidence="1">
    <location>
        <begin position="33"/>
        <end position="78"/>
    </location>
</feature>
<name>A0A6C0JVA7_9ZZZZ</name>
<feature type="region of interest" description="Disordered" evidence="1">
    <location>
        <begin position="491"/>
        <end position="518"/>
    </location>
</feature>
<evidence type="ECO:0000313" key="2">
    <source>
        <dbReference type="EMBL" id="QHU09459.1"/>
    </source>
</evidence>
<feature type="compositionally biased region" description="Low complexity" evidence="1">
    <location>
        <begin position="49"/>
        <end position="60"/>
    </location>
</feature>
<proteinExistence type="predicted"/>
<sequence>MRRELFFVLLVIIGLLLWQYSVNKTEENFQDFVMPKPNPQPTPVAKGDPLPFAPSSTSLLAPPPGQTASVNSYPADDPAQKKANAKRIKNLLQTLNGFLSNEGPGLSQLGDPAVQIPLQTARADARRLTDEVSVIDRNPGVESSLTDENVNDIDANLTYLQKKWRLSANSMSGAVEGFQGFGISSGPSINTMSPPNGPSGAPSGAPSGGTSSSSMSSSNSPPGAPSSLTYHYKGIIPDFPSLPTTGNTLNDYYLLKHGYNPMMLWNMYALWNGSTWLLQGFPTYSIIDTVHDINEMANMRYNDFTEGTAYKIYNKVGPYTMYLVWMGGTPGPVNNAPQDIIDMMNYVYSNPNTPGIFGNTDPIKTGSGGPRSARFAYILTTSSANINTLITDIFKSQNPAGVEKGTLKSVADLPSSNNLNTYYYMVNVNSTNTEYLTWRLNSWIGVTPLTFITESFQTQSGGPSGGPSGNPNRVVVTPALLAFFKNLLSTQGSPSGGPSGAASGSASGRPSPSGGPSGSATLTLAQLITLQTNILATITRLTSSGSTNPLLTQRINVLEIVLHNVDSFITQINRGTLKEADIPITLAAYNAFLPFVDPTKSLQLDQPLPNLIRYTGASSALMSLFPYYMNGDVSGAELARSLFDKYAAGLFNETSYEIGLKFNHKSESERRIAESVARAALNPIVRPFGDKYDEDYHGKAPANSGERGEMEKHIASMSGSTDGKGTASKNKNLNDGAAVSTVPAVLDWKARSQQICDQISKRGLDPNDYGCLKNTKAVDENFSFRGYARMICSRLGTNYDPGIPDLCGCPPPTWPGWRP</sequence>
<reference evidence="2" key="1">
    <citation type="journal article" date="2020" name="Nature">
        <title>Giant virus diversity and host interactions through global metagenomics.</title>
        <authorList>
            <person name="Schulz F."/>
            <person name="Roux S."/>
            <person name="Paez-Espino D."/>
            <person name="Jungbluth S."/>
            <person name="Walsh D.A."/>
            <person name="Denef V.J."/>
            <person name="McMahon K.D."/>
            <person name="Konstantinidis K.T."/>
            <person name="Eloe-Fadrosh E.A."/>
            <person name="Kyrpides N.C."/>
            <person name="Woyke T."/>
        </authorList>
    </citation>
    <scope>NUCLEOTIDE SEQUENCE</scope>
    <source>
        <strain evidence="2">GVMAG-S-1101164-105</strain>
    </source>
</reference>
<feature type="region of interest" description="Disordered" evidence="1">
    <location>
        <begin position="695"/>
        <end position="734"/>
    </location>
</feature>
<accession>A0A6C0JVA7</accession>
<feature type="compositionally biased region" description="Low complexity" evidence="1">
    <location>
        <begin position="500"/>
        <end position="518"/>
    </location>
</feature>
<dbReference type="AlphaFoldDB" id="A0A6C0JVA7"/>
<evidence type="ECO:0000256" key="1">
    <source>
        <dbReference type="SAM" id="MobiDB-lite"/>
    </source>
</evidence>
<dbReference type="EMBL" id="MN740737">
    <property type="protein sequence ID" value="QHU09459.1"/>
    <property type="molecule type" value="Genomic_DNA"/>
</dbReference>
<organism evidence="2">
    <name type="scientific">viral metagenome</name>
    <dbReference type="NCBI Taxonomy" id="1070528"/>
    <lineage>
        <taxon>unclassified sequences</taxon>
        <taxon>metagenomes</taxon>
        <taxon>organismal metagenomes</taxon>
    </lineage>
</organism>
<feature type="compositionally biased region" description="Polar residues" evidence="1">
    <location>
        <begin position="717"/>
        <end position="733"/>
    </location>
</feature>
<protein>
    <submittedName>
        <fullName evidence="2">Uncharacterized protein</fullName>
    </submittedName>
</protein>
<feature type="region of interest" description="Disordered" evidence="1">
    <location>
        <begin position="186"/>
        <end position="224"/>
    </location>
</feature>